<dbReference type="GO" id="GO:0008270">
    <property type="term" value="F:zinc ion binding"/>
    <property type="evidence" value="ECO:0007669"/>
    <property type="project" value="UniProtKB-KW"/>
</dbReference>
<evidence type="ECO:0000256" key="7">
    <source>
        <dbReference type="SAM" id="MobiDB-lite"/>
    </source>
</evidence>
<dbReference type="InterPro" id="IPR056776">
    <property type="entry name" value="YABBY_N"/>
</dbReference>
<comment type="subcellular location">
    <subcellularLocation>
        <location evidence="1">Nucleus</location>
    </subcellularLocation>
</comment>
<keyword evidence="5" id="KW-0862">Zinc</keyword>
<dbReference type="SUPFAM" id="SSF47095">
    <property type="entry name" value="HMG-box"/>
    <property type="match status" value="1"/>
</dbReference>
<gene>
    <name evidence="10" type="primary">YAB C</name>
</gene>
<evidence type="ECO:0000256" key="1">
    <source>
        <dbReference type="ARBA" id="ARBA00004123"/>
    </source>
</evidence>
<name>A0A140KQD7_GINBI</name>
<keyword evidence="4" id="KW-0863">Zinc-finger</keyword>
<feature type="compositionally biased region" description="Low complexity" evidence="7">
    <location>
        <begin position="78"/>
        <end position="87"/>
    </location>
</feature>
<dbReference type="EMBL" id="LN871575">
    <property type="protein sequence ID" value="CTQ35250.1"/>
    <property type="molecule type" value="mRNA"/>
</dbReference>
<dbReference type="AlphaFoldDB" id="A0A140KQD7"/>
<protein>
    <submittedName>
        <fullName evidence="10">YABBY transcription factor</fullName>
    </submittedName>
</protein>
<dbReference type="Pfam" id="PF24868">
    <property type="entry name" value="YABBY_N"/>
    <property type="match status" value="1"/>
</dbReference>
<evidence type="ECO:0000256" key="5">
    <source>
        <dbReference type="ARBA" id="ARBA00022833"/>
    </source>
</evidence>
<evidence type="ECO:0000313" key="10">
    <source>
        <dbReference type="EMBL" id="CTQ35250.1"/>
    </source>
</evidence>
<dbReference type="GO" id="GO:0005634">
    <property type="term" value="C:nucleus"/>
    <property type="evidence" value="ECO:0007669"/>
    <property type="project" value="UniProtKB-SubCell"/>
</dbReference>
<feature type="region of interest" description="Disordered" evidence="7">
    <location>
        <begin position="68"/>
        <end position="93"/>
    </location>
</feature>
<evidence type="ECO:0000259" key="8">
    <source>
        <dbReference type="Pfam" id="PF04690"/>
    </source>
</evidence>
<evidence type="ECO:0000256" key="3">
    <source>
        <dbReference type="ARBA" id="ARBA00022723"/>
    </source>
</evidence>
<evidence type="ECO:0000256" key="2">
    <source>
        <dbReference type="ARBA" id="ARBA00010325"/>
    </source>
</evidence>
<dbReference type="Gene3D" id="1.10.30.10">
    <property type="entry name" value="High mobility group box domain"/>
    <property type="match status" value="1"/>
</dbReference>
<dbReference type="InterPro" id="IPR056775">
    <property type="entry name" value="YABBY_C"/>
</dbReference>
<evidence type="ECO:0000256" key="4">
    <source>
        <dbReference type="ARBA" id="ARBA00022771"/>
    </source>
</evidence>
<organism evidence="10">
    <name type="scientific">Ginkgo biloba</name>
    <name type="common">Ginkgo</name>
    <name type="synonym">Maidenhair tree</name>
    <dbReference type="NCBI Taxonomy" id="3311"/>
    <lineage>
        <taxon>Eukaryota</taxon>
        <taxon>Viridiplantae</taxon>
        <taxon>Streptophyta</taxon>
        <taxon>Embryophyta</taxon>
        <taxon>Tracheophyta</taxon>
        <taxon>Spermatophyta</taxon>
        <taxon>Ginkgoidae</taxon>
        <taxon>Ginkgoales</taxon>
        <taxon>Ginkgoaceae</taxon>
        <taxon>Ginkgo</taxon>
    </lineage>
</organism>
<feature type="domain" description="YABBY protein C-terminal" evidence="8">
    <location>
        <begin position="100"/>
        <end position="159"/>
    </location>
</feature>
<accession>A0A140KQD7</accession>
<keyword evidence="6" id="KW-0539">Nucleus</keyword>
<dbReference type="InterPro" id="IPR036910">
    <property type="entry name" value="HMG_box_dom_sf"/>
</dbReference>
<dbReference type="OMA" id="SNCIDMA"/>
<evidence type="ECO:0000259" key="9">
    <source>
        <dbReference type="Pfam" id="PF24868"/>
    </source>
</evidence>
<dbReference type="InterPro" id="IPR006780">
    <property type="entry name" value="YABBY"/>
</dbReference>
<dbReference type="PANTHER" id="PTHR31675">
    <property type="entry name" value="PROTEIN YABBY 6-RELATED"/>
    <property type="match status" value="1"/>
</dbReference>
<evidence type="ECO:0000256" key="6">
    <source>
        <dbReference type="ARBA" id="ARBA00023242"/>
    </source>
</evidence>
<sequence length="196" mass="21832">MSTCIEFSSEQLCYVHCNFCSTILAVSVPSSSLFKNCVTVRCGHCTHLLSVNMGDQLPVLQSVQNEKDPYEHRKDAASSSSSSSSNSIEKTTNSLTSVAEARTLSIMPQEKRQKVPSAYNRFIKEEIQRIKTNNPKISHREAFSAAAKNWAHFPHIHFGLMLEKNKQTRHDKDDDEVLIAEALCAVTDGRMAANPC</sequence>
<comment type="similarity">
    <text evidence="2">Belongs to the YABBY family.</text>
</comment>
<dbReference type="GO" id="GO:0045165">
    <property type="term" value="P:cell fate commitment"/>
    <property type="evidence" value="ECO:0007669"/>
    <property type="project" value="TreeGrafter"/>
</dbReference>
<reference evidence="10" key="1">
    <citation type="journal article" date="2016" name="Evol. Dev.">
        <title>Evolution of the YABBY gene family in seed plants.</title>
        <authorList>
            <person name="Finet C."/>
            <person name="Floyd S.K."/>
            <person name="Conway S.J."/>
            <person name="Zhong B."/>
            <person name="Scutt C.P."/>
            <person name="Bowman J.L."/>
        </authorList>
    </citation>
    <scope>NUCLEOTIDE SEQUENCE</scope>
</reference>
<keyword evidence="3" id="KW-0479">Metal-binding</keyword>
<proteinExistence type="evidence at transcript level"/>
<feature type="domain" description="YABBY N-terminal" evidence="9">
    <location>
        <begin position="8"/>
        <end position="59"/>
    </location>
</feature>
<dbReference type="Pfam" id="PF04690">
    <property type="entry name" value="YABBY"/>
    <property type="match status" value="1"/>
</dbReference>